<dbReference type="Proteomes" id="UP000054845">
    <property type="component" value="Unassembled WGS sequence"/>
</dbReference>
<protein>
    <submittedName>
        <fullName evidence="1">Uncharacterized protein</fullName>
    </submittedName>
</protein>
<accession>A0A0P1BR98</accession>
<evidence type="ECO:0000313" key="1">
    <source>
        <dbReference type="EMBL" id="CEH19006.1"/>
    </source>
</evidence>
<dbReference type="AlphaFoldDB" id="A0A0P1BR98"/>
<proteinExistence type="predicted"/>
<keyword evidence="2" id="KW-1185">Reference proteome</keyword>
<evidence type="ECO:0000313" key="2">
    <source>
        <dbReference type="Proteomes" id="UP000054845"/>
    </source>
</evidence>
<dbReference type="EMBL" id="CCYA01000276">
    <property type="protein sequence ID" value="CEH19006.1"/>
    <property type="molecule type" value="Genomic_DNA"/>
</dbReference>
<sequence>MARIRQMLLSLPPHVTFAWHGAKYTGSLSSSHKGPEPLSQLSIQNRSSDTLILSHHDESTVALDQSACTVLLGPRKVSNVDLQPLAQNTALAGLVRDEHEVGAANHVHPD</sequence>
<reference evidence="1 2" key="1">
    <citation type="submission" date="2014-09" db="EMBL/GenBank/DDBJ databases">
        <authorList>
            <person name="Magalhaes I.L.F."/>
            <person name="Oliveira U."/>
            <person name="Santos F.R."/>
            <person name="Vidigal T.H.D.A."/>
            <person name="Brescovit A.D."/>
            <person name="Santos A.J."/>
        </authorList>
    </citation>
    <scope>NUCLEOTIDE SEQUENCE [LARGE SCALE GENOMIC DNA]</scope>
</reference>
<organism evidence="1 2">
    <name type="scientific">Ceraceosorus bombacis</name>
    <dbReference type="NCBI Taxonomy" id="401625"/>
    <lineage>
        <taxon>Eukaryota</taxon>
        <taxon>Fungi</taxon>
        <taxon>Dikarya</taxon>
        <taxon>Basidiomycota</taxon>
        <taxon>Ustilaginomycotina</taxon>
        <taxon>Exobasidiomycetes</taxon>
        <taxon>Ceraceosorales</taxon>
        <taxon>Ceraceosoraceae</taxon>
        <taxon>Ceraceosorus</taxon>
    </lineage>
</organism>
<name>A0A0P1BR98_9BASI</name>